<organism evidence="1 2">
    <name type="scientific">Aromia moschata</name>
    <dbReference type="NCBI Taxonomy" id="1265417"/>
    <lineage>
        <taxon>Eukaryota</taxon>
        <taxon>Metazoa</taxon>
        <taxon>Ecdysozoa</taxon>
        <taxon>Arthropoda</taxon>
        <taxon>Hexapoda</taxon>
        <taxon>Insecta</taxon>
        <taxon>Pterygota</taxon>
        <taxon>Neoptera</taxon>
        <taxon>Endopterygota</taxon>
        <taxon>Coleoptera</taxon>
        <taxon>Polyphaga</taxon>
        <taxon>Cucujiformia</taxon>
        <taxon>Chrysomeloidea</taxon>
        <taxon>Cerambycidae</taxon>
        <taxon>Cerambycinae</taxon>
        <taxon>Callichromatini</taxon>
        <taxon>Aromia</taxon>
    </lineage>
</organism>
<keyword evidence="2" id="KW-1185">Reference proteome</keyword>
<dbReference type="Proteomes" id="UP001162162">
    <property type="component" value="Unassembled WGS sequence"/>
</dbReference>
<name>A0AAV8YE17_9CUCU</name>
<comment type="caution">
    <text evidence="1">The sequence shown here is derived from an EMBL/GenBank/DDBJ whole genome shotgun (WGS) entry which is preliminary data.</text>
</comment>
<proteinExistence type="predicted"/>
<sequence>MHKHITKRIHRLGLVNRKQENPDYVVFEEDIIENYLLRKPEATSLARSTGFNKHSVAMFFDNYKKLLQKVFTNFTSLLVTLERKFVMASVSEL</sequence>
<accession>A0AAV8YE17</accession>
<protein>
    <submittedName>
        <fullName evidence="1">Uncharacterized protein</fullName>
    </submittedName>
</protein>
<evidence type="ECO:0000313" key="2">
    <source>
        <dbReference type="Proteomes" id="UP001162162"/>
    </source>
</evidence>
<evidence type="ECO:0000313" key="1">
    <source>
        <dbReference type="EMBL" id="KAJ8949961.1"/>
    </source>
</evidence>
<dbReference type="EMBL" id="JAPWTK010000106">
    <property type="protein sequence ID" value="KAJ8949961.1"/>
    <property type="molecule type" value="Genomic_DNA"/>
</dbReference>
<gene>
    <name evidence="1" type="ORF">NQ318_002368</name>
</gene>
<reference evidence="1" key="1">
    <citation type="journal article" date="2023" name="Insect Mol. Biol.">
        <title>Genome sequencing provides insights into the evolution of gene families encoding plant cell wall-degrading enzymes in longhorned beetles.</title>
        <authorList>
            <person name="Shin N.R."/>
            <person name="Okamura Y."/>
            <person name="Kirsch R."/>
            <person name="Pauchet Y."/>
        </authorList>
    </citation>
    <scope>NUCLEOTIDE SEQUENCE</scope>
    <source>
        <strain evidence="1">AMC_N1</strain>
    </source>
</reference>
<dbReference type="AlphaFoldDB" id="A0AAV8YE17"/>